<evidence type="ECO:0000256" key="4">
    <source>
        <dbReference type="ARBA" id="ARBA00023163"/>
    </source>
</evidence>
<dbReference type="Gene3D" id="1.10.10.10">
    <property type="entry name" value="Winged helix-like DNA-binding domain superfamily/Winged helix DNA-binding domain"/>
    <property type="match status" value="1"/>
</dbReference>
<reference evidence="6 7" key="1">
    <citation type="submission" date="2018-09" db="EMBL/GenBank/DDBJ databases">
        <title>Genome sequence and characterization of the bcs clusters for the production of nanocellulose from the low pH resistant strain Komagataeibacter medellinensis ID13488.</title>
        <authorList>
            <person name="Hernandez-Arriaga A.M."/>
            <person name="Del Cerro C."/>
            <person name="Urbina L."/>
            <person name="Eceiza A."/>
            <person name="Retegi A."/>
            <person name="Prieto M.A."/>
        </authorList>
    </citation>
    <scope>NUCLEOTIDE SEQUENCE [LARGE SCALE GENOMIC DNA]</scope>
    <source>
        <strain evidence="6 7">ID13488</strain>
    </source>
</reference>
<comment type="caution">
    <text evidence="6">The sequence shown here is derived from an EMBL/GenBank/DDBJ whole genome shotgun (WGS) entry which is preliminary data.</text>
</comment>
<dbReference type="EMBL" id="QYAZ01000001">
    <property type="protein sequence ID" value="KAB8125109.1"/>
    <property type="molecule type" value="Genomic_DNA"/>
</dbReference>
<dbReference type="InterPro" id="IPR036388">
    <property type="entry name" value="WH-like_DNA-bd_sf"/>
</dbReference>
<dbReference type="SUPFAM" id="SSF53850">
    <property type="entry name" value="Periplasmic binding protein-like II"/>
    <property type="match status" value="1"/>
</dbReference>
<dbReference type="PANTHER" id="PTHR30537">
    <property type="entry name" value="HTH-TYPE TRANSCRIPTIONAL REGULATOR"/>
    <property type="match status" value="1"/>
</dbReference>
<dbReference type="Gene3D" id="3.40.190.290">
    <property type="match status" value="1"/>
</dbReference>
<sequence length="299" mass="32960">MDRIDLFRIFARVVESASFTRAADTLGMPRSSVSAAIQELENRLGTRLLARTTRSVALTPDGTIFYTHCLRLIADVEEAEALFRPDSAGPRGLLRVNMPGRIARLLVAPALPAFIQRHPEINIELGATDRAVNLVEDGIDCVLRVGPLEDSGLVARTMGELALINVASPAYLARRGTPCHPADLAGHEAVGYASPTTGRVEEWEWMEDGRRHTRDLSWRVSVNSAETLVACCLAGLGLIQVPAYDVRHHIRAGELVEVMPCWRAEPLPMALLYPHRRHLSRRLQVLADWLAQLMAAAVM</sequence>
<evidence type="ECO:0000313" key="6">
    <source>
        <dbReference type="EMBL" id="KAB8125109.1"/>
    </source>
</evidence>
<evidence type="ECO:0000256" key="3">
    <source>
        <dbReference type="ARBA" id="ARBA00023125"/>
    </source>
</evidence>
<dbReference type="Proteomes" id="UP000427842">
    <property type="component" value="Unassembled WGS sequence"/>
</dbReference>
<dbReference type="RefSeq" id="WP_153467317.1">
    <property type="nucleotide sequence ID" value="NZ_QYAZ01000001.1"/>
</dbReference>
<dbReference type="InterPro" id="IPR005119">
    <property type="entry name" value="LysR_subst-bd"/>
</dbReference>
<evidence type="ECO:0000256" key="1">
    <source>
        <dbReference type="ARBA" id="ARBA00009437"/>
    </source>
</evidence>
<dbReference type="Pfam" id="PF00126">
    <property type="entry name" value="HTH_1"/>
    <property type="match status" value="1"/>
</dbReference>
<organism evidence="6 7">
    <name type="scientific">Komagataeibacter medellinensis</name>
    <dbReference type="NCBI Taxonomy" id="1177712"/>
    <lineage>
        <taxon>Bacteria</taxon>
        <taxon>Pseudomonadati</taxon>
        <taxon>Pseudomonadota</taxon>
        <taxon>Alphaproteobacteria</taxon>
        <taxon>Acetobacterales</taxon>
        <taxon>Acetobacteraceae</taxon>
        <taxon>Komagataeibacter</taxon>
    </lineage>
</organism>
<keyword evidence="4" id="KW-0804">Transcription</keyword>
<name>A0ABQ6VY32_9PROT</name>
<dbReference type="CDD" id="cd08472">
    <property type="entry name" value="PBP2_CrgA_like_3"/>
    <property type="match status" value="1"/>
</dbReference>
<protein>
    <submittedName>
        <fullName evidence="6">LysR family transcriptional regulator</fullName>
    </submittedName>
</protein>
<keyword evidence="2" id="KW-0805">Transcription regulation</keyword>
<dbReference type="PRINTS" id="PR00039">
    <property type="entry name" value="HTHLYSR"/>
</dbReference>
<dbReference type="InterPro" id="IPR036390">
    <property type="entry name" value="WH_DNA-bd_sf"/>
</dbReference>
<dbReference type="SUPFAM" id="SSF46785">
    <property type="entry name" value="Winged helix' DNA-binding domain"/>
    <property type="match status" value="1"/>
</dbReference>
<dbReference type="PROSITE" id="PS50931">
    <property type="entry name" value="HTH_LYSR"/>
    <property type="match status" value="1"/>
</dbReference>
<proteinExistence type="inferred from homology"/>
<comment type="similarity">
    <text evidence="1">Belongs to the LysR transcriptional regulatory family.</text>
</comment>
<dbReference type="Pfam" id="PF03466">
    <property type="entry name" value="LysR_substrate"/>
    <property type="match status" value="1"/>
</dbReference>
<feature type="domain" description="HTH lysR-type" evidence="5">
    <location>
        <begin position="1"/>
        <end position="59"/>
    </location>
</feature>
<evidence type="ECO:0000313" key="7">
    <source>
        <dbReference type="Proteomes" id="UP000427842"/>
    </source>
</evidence>
<accession>A0ABQ6VY32</accession>
<evidence type="ECO:0000259" key="5">
    <source>
        <dbReference type="PROSITE" id="PS50931"/>
    </source>
</evidence>
<gene>
    <name evidence="6" type="ORF">D3W54_00335</name>
</gene>
<dbReference type="InterPro" id="IPR000847">
    <property type="entry name" value="LysR_HTH_N"/>
</dbReference>
<evidence type="ECO:0000256" key="2">
    <source>
        <dbReference type="ARBA" id="ARBA00023015"/>
    </source>
</evidence>
<keyword evidence="7" id="KW-1185">Reference proteome</keyword>
<dbReference type="PANTHER" id="PTHR30537:SF72">
    <property type="entry name" value="LYSR FAMILY TRANSCRIPTIONAL REGULATOR"/>
    <property type="match status" value="1"/>
</dbReference>
<dbReference type="InterPro" id="IPR058163">
    <property type="entry name" value="LysR-type_TF_proteobact-type"/>
</dbReference>
<keyword evidence="3" id="KW-0238">DNA-binding</keyword>